<reference evidence="2" key="1">
    <citation type="journal article" date="2023" name="Genome Biol. Evol.">
        <title>First Whole Genome Sequence and Flow Cytometry Genome Size Data for the Lichen-Forming Fungus Ramalina farinacea (Ascomycota).</title>
        <authorList>
            <person name="Llewellyn T."/>
            <person name="Mian S."/>
            <person name="Hill R."/>
            <person name="Leitch I.J."/>
            <person name="Gaya E."/>
        </authorList>
    </citation>
    <scope>NUCLEOTIDE SEQUENCE</scope>
    <source>
        <strain evidence="2">LIQ254RAFAR</strain>
    </source>
</reference>
<evidence type="ECO:0000313" key="3">
    <source>
        <dbReference type="Proteomes" id="UP001161017"/>
    </source>
</evidence>
<dbReference type="InterPro" id="IPR051783">
    <property type="entry name" value="NAD(P)-dependent_oxidoreduct"/>
</dbReference>
<dbReference type="GO" id="GO:0016616">
    <property type="term" value="F:oxidoreductase activity, acting on the CH-OH group of donors, NAD or NADP as acceptor"/>
    <property type="evidence" value="ECO:0007669"/>
    <property type="project" value="InterPro"/>
</dbReference>
<dbReference type="PANTHER" id="PTHR48079">
    <property type="entry name" value="PROTEIN YEEZ"/>
    <property type="match status" value="1"/>
</dbReference>
<accession>A0AA43TWT6</accession>
<dbReference type="SUPFAM" id="SSF51735">
    <property type="entry name" value="NAD(P)-binding Rossmann-fold domains"/>
    <property type="match status" value="1"/>
</dbReference>
<dbReference type="EMBL" id="JAPUFD010000012">
    <property type="protein sequence ID" value="MDI1490799.1"/>
    <property type="molecule type" value="Genomic_DNA"/>
</dbReference>
<organism evidence="2 3">
    <name type="scientific">Ramalina farinacea</name>
    <dbReference type="NCBI Taxonomy" id="258253"/>
    <lineage>
        <taxon>Eukaryota</taxon>
        <taxon>Fungi</taxon>
        <taxon>Dikarya</taxon>
        <taxon>Ascomycota</taxon>
        <taxon>Pezizomycotina</taxon>
        <taxon>Lecanoromycetes</taxon>
        <taxon>OSLEUM clade</taxon>
        <taxon>Lecanoromycetidae</taxon>
        <taxon>Lecanorales</taxon>
        <taxon>Lecanorineae</taxon>
        <taxon>Ramalinaceae</taxon>
        <taxon>Ramalina</taxon>
    </lineage>
</organism>
<dbReference type="Proteomes" id="UP001161017">
    <property type="component" value="Unassembled WGS sequence"/>
</dbReference>
<protein>
    <recommendedName>
        <fullName evidence="1">Ketoreductase domain-containing protein</fullName>
    </recommendedName>
</protein>
<comment type="caution">
    <text evidence="2">The sequence shown here is derived from an EMBL/GenBank/DDBJ whole genome shotgun (WGS) entry which is preliminary data.</text>
</comment>
<dbReference type="InterPro" id="IPR036291">
    <property type="entry name" value="NAD(P)-bd_dom_sf"/>
</dbReference>
<dbReference type="Gene3D" id="3.40.50.720">
    <property type="entry name" value="NAD(P)-binding Rossmann-like Domain"/>
    <property type="match status" value="1"/>
</dbReference>
<gene>
    <name evidence="2" type="ORF">OHK93_002003</name>
</gene>
<proteinExistence type="predicted"/>
<dbReference type="GO" id="GO:0004029">
    <property type="term" value="F:aldehyde dehydrogenase (NAD+) activity"/>
    <property type="evidence" value="ECO:0007669"/>
    <property type="project" value="TreeGrafter"/>
</dbReference>
<dbReference type="InterPro" id="IPR002225">
    <property type="entry name" value="3Beta_OHSteriod_DH/Estase"/>
</dbReference>
<keyword evidence="3" id="KW-1185">Reference proteome</keyword>
<dbReference type="AlphaFoldDB" id="A0AA43TWT6"/>
<feature type="domain" description="Ketoreductase" evidence="1">
    <location>
        <begin position="12"/>
        <end position="150"/>
    </location>
</feature>
<sequence>MASKTDPHSHLGNVLITGGCGFIGSHIVEAVLREEHRGQVYVTSRNPNQHLLPDVIYKAADLSNPASINALISEIKPKVIIHTASPNSSDASLSDQHFHDINVTGTGNLLAAATAPSSTVQAFVFTSSIVVLANPPHHLVNESAPTWQPRDLRKQPNATPYYVSKAEAERLVLRANSPTLATASLRTCTNYGERDSQWLPGILYSLDQGQSRNQIGDGSNCHDFVYAGNTAIAHVLAAKALLDPGLAKGKVAGEAFHVTDGVRRRFWDVAHATYRALGDSTDFERDVRVIPGWLMWQVARVLEFVWWVATWGRRRPPIINKAVMSYSTEDYTYDIGKARRVLGYAPRDELVVGMERAAKWELEKRREEKERKRK</sequence>
<dbReference type="PROSITE" id="PS51257">
    <property type="entry name" value="PROKAR_LIPOPROTEIN"/>
    <property type="match status" value="1"/>
</dbReference>
<name>A0AA43TWT6_9LECA</name>
<dbReference type="GO" id="GO:0005737">
    <property type="term" value="C:cytoplasm"/>
    <property type="evidence" value="ECO:0007669"/>
    <property type="project" value="TreeGrafter"/>
</dbReference>
<dbReference type="InterPro" id="IPR057326">
    <property type="entry name" value="KR_dom"/>
</dbReference>
<dbReference type="SMART" id="SM00822">
    <property type="entry name" value="PKS_KR"/>
    <property type="match status" value="1"/>
</dbReference>
<evidence type="ECO:0000259" key="1">
    <source>
        <dbReference type="SMART" id="SM00822"/>
    </source>
</evidence>
<dbReference type="PANTHER" id="PTHR48079:SF6">
    <property type="entry name" value="NAD(P)-BINDING DOMAIN-CONTAINING PROTEIN-RELATED"/>
    <property type="match status" value="1"/>
</dbReference>
<evidence type="ECO:0000313" key="2">
    <source>
        <dbReference type="EMBL" id="MDI1490799.1"/>
    </source>
</evidence>
<dbReference type="Pfam" id="PF01073">
    <property type="entry name" value="3Beta_HSD"/>
    <property type="match status" value="1"/>
</dbReference>
<dbReference type="GO" id="GO:0006694">
    <property type="term" value="P:steroid biosynthetic process"/>
    <property type="evidence" value="ECO:0007669"/>
    <property type="project" value="InterPro"/>
</dbReference>